<evidence type="ECO:0000256" key="3">
    <source>
        <dbReference type="ARBA" id="ARBA00022840"/>
    </source>
</evidence>
<proteinExistence type="inferred from homology"/>
<keyword evidence="3" id="KW-0067">ATP-binding</keyword>
<keyword evidence="2" id="KW-0547">Nucleotide-binding</keyword>
<keyword evidence="4" id="KW-0472">Membrane</keyword>
<dbReference type="EMBL" id="AMQN01008178">
    <property type="status" value="NOT_ANNOTATED_CDS"/>
    <property type="molecule type" value="Genomic_DNA"/>
</dbReference>
<dbReference type="EnsemblMetazoa" id="CapteT223516">
    <property type="protein sequence ID" value="CapteP223516"/>
    <property type="gene ID" value="CapteG223516"/>
</dbReference>
<feature type="transmembrane region" description="Helical" evidence="4">
    <location>
        <begin position="384"/>
        <end position="404"/>
    </location>
</feature>
<keyword evidence="8" id="KW-1185">Reference proteome</keyword>
<accession>R7UKS8</accession>
<dbReference type="STRING" id="283909.R7UKS8"/>
<evidence type="ECO:0000256" key="1">
    <source>
        <dbReference type="ARBA" id="ARBA00008307"/>
    </source>
</evidence>
<feature type="transmembrane region" description="Helical" evidence="4">
    <location>
        <begin position="354"/>
        <end position="372"/>
    </location>
</feature>
<organism evidence="6">
    <name type="scientific">Capitella teleta</name>
    <name type="common">Polychaete worm</name>
    <dbReference type="NCBI Taxonomy" id="283909"/>
    <lineage>
        <taxon>Eukaryota</taxon>
        <taxon>Metazoa</taxon>
        <taxon>Spiralia</taxon>
        <taxon>Lophotrochozoa</taxon>
        <taxon>Annelida</taxon>
        <taxon>Polychaeta</taxon>
        <taxon>Sedentaria</taxon>
        <taxon>Scolecida</taxon>
        <taxon>Capitellidae</taxon>
        <taxon>Capitella</taxon>
    </lineage>
</organism>
<dbReference type="GO" id="GO:0005524">
    <property type="term" value="F:ATP binding"/>
    <property type="evidence" value="ECO:0007669"/>
    <property type="project" value="UniProtKB-KW"/>
</dbReference>
<dbReference type="SMART" id="SM01265">
    <property type="entry name" value="Mab-21"/>
    <property type="match status" value="1"/>
</dbReference>
<dbReference type="InterPro" id="IPR024810">
    <property type="entry name" value="MAB21L/cGLR"/>
</dbReference>
<dbReference type="Pfam" id="PF03281">
    <property type="entry name" value="Mab-21"/>
    <property type="match status" value="1"/>
</dbReference>
<keyword evidence="4" id="KW-0812">Transmembrane</keyword>
<dbReference type="Proteomes" id="UP000014760">
    <property type="component" value="Unassembled WGS sequence"/>
</dbReference>
<dbReference type="AlphaFoldDB" id="R7UKS8"/>
<reference evidence="8" key="1">
    <citation type="submission" date="2012-12" db="EMBL/GenBank/DDBJ databases">
        <authorList>
            <person name="Hellsten U."/>
            <person name="Grimwood J."/>
            <person name="Chapman J.A."/>
            <person name="Shapiro H."/>
            <person name="Aerts A."/>
            <person name="Otillar R.P."/>
            <person name="Terry A.Y."/>
            <person name="Boore J.L."/>
            <person name="Simakov O."/>
            <person name="Marletaz F."/>
            <person name="Cho S.-J."/>
            <person name="Edsinger-Gonzales E."/>
            <person name="Havlak P."/>
            <person name="Kuo D.-H."/>
            <person name="Larsson T."/>
            <person name="Lv J."/>
            <person name="Arendt D."/>
            <person name="Savage R."/>
            <person name="Osoegawa K."/>
            <person name="de Jong P."/>
            <person name="Lindberg D.R."/>
            <person name="Seaver E.C."/>
            <person name="Weisblat D.A."/>
            <person name="Putnam N.H."/>
            <person name="Grigoriev I.V."/>
            <person name="Rokhsar D.S."/>
        </authorList>
    </citation>
    <scope>NUCLEOTIDE SEQUENCE</scope>
    <source>
        <strain evidence="8">I ESC-2004</strain>
    </source>
</reference>
<protein>
    <recommendedName>
        <fullName evidence="5">Mab-21-like nucleotidyltransferase domain-containing protein</fullName>
    </recommendedName>
</protein>
<dbReference type="PANTHER" id="PTHR10656">
    <property type="entry name" value="CELL FATE DETERMINING PROTEIN MAB21-RELATED"/>
    <property type="match status" value="1"/>
</dbReference>
<evidence type="ECO:0000313" key="8">
    <source>
        <dbReference type="Proteomes" id="UP000014760"/>
    </source>
</evidence>
<reference evidence="7" key="3">
    <citation type="submission" date="2015-06" db="UniProtKB">
        <authorList>
            <consortium name="EnsemblMetazoa"/>
        </authorList>
    </citation>
    <scope>IDENTIFICATION</scope>
</reference>
<dbReference type="EMBL" id="KB302363">
    <property type="protein sequence ID" value="ELU04393.1"/>
    <property type="molecule type" value="Genomic_DNA"/>
</dbReference>
<dbReference type="PANTHER" id="PTHR10656:SF42">
    <property type="entry name" value="CYCLIC GMP-AMP SYNTHASE-LIKE PROTEIN-RELATED"/>
    <property type="match status" value="1"/>
</dbReference>
<dbReference type="HOGENOM" id="CLU_047308_1_0_1"/>
<dbReference type="InterPro" id="IPR046903">
    <property type="entry name" value="Mab-21-like_nuc_Trfase"/>
</dbReference>
<dbReference type="Gene3D" id="3.30.460.90">
    <property type="match status" value="1"/>
</dbReference>
<sequence length="412" mass="47364">MAGYRLEHRYNMGSRSLTNQMEVFYRKHVAVNQREMDRMASIYDSLKSPIRDFLQQHLPFDIGDLIERGNTFDGPKITKPHEINVLVPLEIPESYWRFEDCPSDRCFVKISERWRDPAVHSNLKMDGFLSASRVRALFLGVVQRLADKYMVGTFILKPCSVGPGMTLEVHRGITKLISVHLMPLVKLGDTWLIAKPHPKAVDNPYDPESLLWRRFYAHQESPYIKNLPKDSLKILMIIGAIRKEYYAPMGMLPWHVYKVAFLHWHHKEERRSDSLSRKAISFLHCLSRVVSTGVLHPYPDSDRNANLLKCFNAVSLDNVSSFVGAMARSESRFSAAMSRQSGIRRSFTDFISEISFWYFVIQIAALLFYLITSSAIDFGPRSSYLSLLTSFGIAFILVFIPPAAHVYNYVKS</sequence>
<gene>
    <name evidence="6" type="ORF">CAPTEDRAFT_223516</name>
</gene>
<evidence type="ECO:0000313" key="6">
    <source>
        <dbReference type="EMBL" id="ELU04393.1"/>
    </source>
</evidence>
<evidence type="ECO:0000256" key="2">
    <source>
        <dbReference type="ARBA" id="ARBA00022741"/>
    </source>
</evidence>
<evidence type="ECO:0000256" key="4">
    <source>
        <dbReference type="SAM" id="Phobius"/>
    </source>
</evidence>
<name>R7UKS8_CAPTE</name>
<comment type="similarity">
    <text evidence="1">Belongs to the mab-21 family.</text>
</comment>
<evidence type="ECO:0000313" key="7">
    <source>
        <dbReference type="EnsemblMetazoa" id="CapteP223516"/>
    </source>
</evidence>
<keyword evidence="4" id="KW-1133">Transmembrane helix</keyword>
<reference evidence="6 8" key="2">
    <citation type="journal article" date="2013" name="Nature">
        <title>Insights into bilaterian evolution from three spiralian genomes.</title>
        <authorList>
            <person name="Simakov O."/>
            <person name="Marletaz F."/>
            <person name="Cho S.J."/>
            <person name="Edsinger-Gonzales E."/>
            <person name="Havlak P."/>
            <person name="Hellsten U."/>
            <person name="Kuo D.H."/>
            <person name="Larsson T."/>
            <person name="Lv J."/>
            <person name="Arendt D."/>
            <person name="Savage R."/>
            <person name="Osoegawa K."/>
            <person name="de Jong P."/>
            <person name="Grimwood J."/>
            <person name="Chapman J.A."/>
            <person name="Shapiro H."/>
            <person name="Aerts A."/>
            <person name="Otillar R.P."/>
            <person name="Terry A.Y."/>
            <person name="Boore J.L."/>
            <person name="Grigoriev I.V."/>
            <person name="Lindberg D.R."/>
            <person name="Seaver E.C."/>
            <person name="Weisblat D.A."/>
            <person name="Putnam N.H."/>
            <person name="Rokhsar D.S."/>
        </authorList>
    </citation>
    <scope>NUCLEOTIDE SEQUENCE</scope>
    <source>
        <strain evidence="6 8">I ESC-2004</strain>
    </source>
</reference>
<evidence type="ECO:0000259" key="5">
    <source>
        <dbReference type="Pfam" id="PF03281"/>
    </source>
</evidence>
<feature type="domain" description="Mab-21-like nucleotidyltransferase" evidence="5">
    <location>
        <begin position="72"/>
        <end position="200"/>
    </location>
</feature>